<feature type="domain" description="Glycosyl hydrolase-like 10" evidence="3">
    <location>
        <begin position="38"/>
        <end position="352"/>
    </location>
</feature>
<organism evidence="4 5">
    <name type="scientific">Streptomyces violaceusniger (strain Tu 4113)</name>
    <dbReference type="NCBI Taxonomy" id="653045"/>
    <lineage>
        <taxon>Bacteria</taxon>
        <taxon>Bacillati</taxon>
        <taxon>Actinomycetota</taxon>
        <taxon>Actinomycetes</taxon>
        <taxon>Kitasatosporales</taxon>
        <taxon>Streptomycetaceae</taxon>
        <taxon>Streptomyces</taxon>
        <taxon>Streptomyces violaceusniger group</taxon>
    </lineage>
</organism>
<dbReference type="PANTHER" id="PTHR43405">
    <property type="entry name" value="GLYCOSYL HYDROLASE DIGH"/>
    <property type="match status" value="1"/>
</dbReference>
<gene>
    <name evidence="4" type="ORF">Strvi_2934</name>
</gene>
<protein>
    <recommendedName>
        <fullName evidence="3">Glycosyl hydrolase-like 10 domain-containing protein</fullName>
    </recommendedName>
</protein>
<proteinExistence type="predicted"/>
<keyword evidence="1 2" id="KW-0732">Signal</keyword>
<feature type="chain" id="PRO_5003435253" description="Glycosyl hydrolase-like 10 domain-containing protein" evidence="2">
    <location>
        <begin position="29"/>
        <end position="410"/>
    </location>
</feature>
<dbReference type="InterPro" id="IPR052177">
    <property type="entry name" value="Divisome_Glycosyl_Hydrolase"/>
</dbReference>
<dbReference type="EMBL" id="CP002994">
    <property type="protein sequence ID" value="AEM82631.1"/>
    <property type="molecule type" value="Genomic_DNA"/>
</dbReference>
<dbReference type="InterPro" id="IPR017853">
    <property type="entry name" value="GH"/>
</dbReference>
<keyword evidence="5" id="KW-1185">Reference proteome</keyword>
<evidence type="ECO:0000256" key="1">
    <source>
        <dbReference type="ARBA" id="ARBA00022729"/>
    </source>
</evidence>
<reference evidence="4" key="1">
    <citation type="submission" date="2011-08" db="EMBL/GenBank/DDBJ databases">
        <title>Complete sequence of chromosome of Streptomyces violaceusniger Tu 4113.</title>
        <authorList>
            <consortium name="US DOE Joint Genome Institute"/>
            <person name="Lucas S."/>
            <person name="Han J."/>
            <person name="Lapidus A."/>
            <person name="Cheng J.-F."/>
            <person name="Goodwin L."/>
            <person name="Pitluck S."/>
            <person name="Peters L."/>
            <person name="Ivanova N."/>
            <person name="Daligault H."/>
            <person name="Detter J.C."/>
            <person name="Han C."/>
            <person name="Tapia R."/>
            <person name="Land M."/>
            <person name="Hauser L."/>
            <person name="Kyrpides N."/>
            <person name="Ivanova N."/>
            <person name="Pagani I."/>
            <person name="Hagen A."/>
            <person name="Katz L."/>
            <person name="Fiedler H.-P."/>
            <person name="Keasling J."/>
            <person name="Fortman J."/>
            <person name="Woyke T."/>
        </authorList>
    </citation>
    <scope>NUCLEOTIDE SEQUENCE [LARGE SCALE GENOMIC DNA]</scope>
    <source>
        <strain evidence="4">Tu 4113</strain>
    </source>
</reference>
<dbReference type="AlphaFoldDB" id="G2PD05"/>
<dbReference type="SUPFAM" id="SSF51445">
    <property type="entry name" value="(Trans)glycosidases"/>
    <property type="match status" value="1"/>
</dbReference>
<dbReference type="HOGENOM" id="CLU_019247_0_1_11"/>
<dbReference type="PANTHER" id="PTHR43405:SF1">
    <property type="entry name" value="GLYCOSYL HYDROLASE DIGH"/>
    <property type="match status" value="1"/>
</dbReference>
<dbReference type="InterPro" id="IPR006311">
    <property type="entry name" value="TAT_signal"/>
</dbReference>
<evidence type="ECO:0000313" key="4">
    <source>
        <dbReference type="EMBL" id="AEM82631.1"/>
    </source>
</evidence>
<evidence type="ECO:0000259" key="3">
    <source>
        <dbReference type="Pfam" id="PF02638"/>
    </source>
</evidence>
<dbReference type="Pfam" id="PF02638">
    <property type="entry name" value="GHL10"/>
    <property type="match status" value="1"/>
</dbReference>
<sequence>MGRITRRSLTVAAAGALAATVTAGDALAQGPGGGHRPEFRGMWLATVANRDWPSKPGLTADEQRAELLSFLDTAVRRRLNAVVFQVRPTADALWPSPYEPWAECLTGVQGRDPGWDPLGTAVREAHRRGLELHAWFNPYRIANHTDPTRLIPTHPARVHPEWVVPYGGKLYYNPGLPEVRRFVQDAMLDAVARYDIDAVHWDDYFYPYPVAGQVFDDDAAYARYGTGFPDRAAWRRNNIDRLVYETAVRVKRLKRRVRFGISPFGVWRNQATDPLGSATTAGVQTYDDLYADTRGWVRRGWLDYIVPQVYWNIGFAAADYAALVPWWSEAVRGTGVNLYIGEALYKAGDPAQPAPRQDPAELSRHLTFDQGFPQVRGNVYFSAKEVAGDRNGAMARVVADHYPHRVRPPR</sequence>
<dbReference type="RefSeq" id="WP_014056133.1">
    <property type="nucleotide sequence ID" value="NC_015957.1"/>
</dbReference>
<evidence type="ECO:0000256" key="2">
    <source>
        <dbReference type="SAM" id="SignalP"/>
    </source>
</evidence>
<dbReference type="KEGG" id="svl:Strvi_2934"/>
<feature type="signal peptide" evidence="2">
    <location>
        <begin position="1"/>
        <end position="28"/>
    </location>
</feature>
<dbReference type="Proteomes" id="UP000008703">
    <property type="component" value="Chromosome"/>
</dbReference>
<dbReference type="Gene3D" id="3.20.20.80">
    <property type="entry name" value="Glycosidases"/>
    <property type="match status" value="1"/>
</dbReference>
<evidence type="ECO:0000313" key="5">
    <source>
        <dbReference type="Proteomes" id="UP000008703"/>
    </source>
</evidence>
<name>G2PD05_STRV4</name>
<dbReference type="eggNOG" id="COG1649">
    <property type="taxonomic scope" value="Bacteria"/>
</dbReference>
<dbReference type="PROSITE" id="PS51318">
    <property type="entry name" value="TAT"/>
    <property type="match status" value="1"/>
</dbReference>
<accession>G2PD05</accession>
<dbReference type="InterPro" id="IPR003790">
    <property type="entry name" value="GHL10"/>
</dbReference>